<dbReference type="RefSeq" id="WP_014169844.1">
    <property type="nucleotide sequence ID" value="NC_016514.1"/>
</dbReference>
<feature type="transmembrane region" description="Helical" evidence="1">
    <location>
        <begin position="66"/>
        <end position="88"/>
    </location>
</feature>
<gene>
    <name evidence="2" type="ORF">EcWSU1_01970</name>
    <name evidence="3" type="ORF">PHA72_11465</name>
</gene>
<evidence type="ECO:0000313" key="5">
    <source>
        <dbReference type="Proteomes" id="UP001210538"/>
    </source>
</evidence>
<reference evidence="2 4" key="1">
    <citation type="journal article" date="2011" name="Stand. Genomic Sci.">
        <title>Complete genome of the onion pathogen Enterobacter cloacae EcWSU1.</title>
        <authorList>
            <person name="Humann J.L."/>
            <person name="Wildung M."/>
            <person name="Cheng C.H."/>
            <person name="Lee T."/>
            <person name="Stewart J.E."/>
            <person name="Drew J.C."/>
            <person name="Triplett E.W."/>
            <person name="Main D."/>
            <person name="Schroeder B.K."/>
        </authorList>
    </citation>
    <scope>NUCLEOTIDE SEQUENCE [LARGE SCALE GENOMIC DNA]</scope>
    <source>
        <strain evidence="2 4">EcWSU1</strain>
    </source>
</reference>
<accession>G8LMZ1</accession>
<dbReference type="AlphaFoldDB" id="G8LMZ1"/>
<keyword evidence="1" id="KW-0472">Membrane</keyword>
<reference evidence="3 5" key="2">
    <citation type="submission" date="2023-01" db="EMBL/GenBank/DDBJ databases">
        <title>Genome sequence resource and annotation of Enterobacter ludwigii, an economically important pathogen of seedling wilt with strawberry.</title>
        <authorList>
            <person name="Xie Y."/>
        </authorList>
    </citation>
    <scope>NUCLEOTIDE SEQUENCE [LARGE SCALE GENOMIC DNA]</scope>
    <source>
        <strain evidence="3 5">CM-TZ4</strain>
    </source>
</reference>
<evidence type="ECO:0000256" key="1">
    <source>
        <dbReference type="SAM" id="Phobius"/>
    </source>
</evidence>
<dbReference type="EMBL" id="CP116347">
    <property type="protein sequence ID" value="WCE15433.1"/>
    <property type="molecule type" value="Genomic_DNA"/>
</dbReference>
<keyword evidence="1" id="KW-1133">Transmembrane helix</keyword>
<protein>
    <submittedName>
        <fullName evidence="2">Uncharacterized protein</fullName>
    </submittedName>
</protein>
<dbReference type="Proteomes" id="UP001210538">
    <property type="component" value="Chromosome"/>
</dbReference>
<keyword evidence="5" id="KW-1185">Reference proteome</keyword>
<evidence type="ECO:0000313" key="3">
    <source>
        <dbReference type="EMBL" id="WCE15433.1"/>
    </source>
</evidence>
<name>G8LMZ1_9ENTR</name>
<dbReference type="EMBL" id="CP002886">
    <property type="protein sequence ID" value="AEW73408.1"/>
    <property type="molecule type" value="Genomic_DNA"/>
</dbReference>
<feature type="transmembrane region" description="Helical" evidence="1">
    <location>
        <begin position="12"/>
        <end position="32"/>
    </location>
</feature>
<dbReference type="Proteomes" id="UP000007838">
    <property type="component" value="Chromosome"/>
</dbReference>
<dbReference type="KEGG" id="eec:EcWSU1_01970"/>
<keyword evidence="1" id="KW-0812">Transmembrane</keyword>
<organism evidence="2 4">
    <name type="scientific">Enterobacter ludwigii</name>
    <dbReference type="NCBI Taxonomy" id="299767"/>
    <lineage>
        <taxon>Bacteria</taxon>
        <taxon>Pseudomonadati</taxon>
        <taxon>Pseudomonadota</taxon>
        <taxon>Gammaproteobacteria</taxon>
        <taxon>Enterobacterales</taxon>
        <taxon>Enterobacteriaceae</taxon>
        <taxon>Enterobacter</taxon>
        <taxon>Enterobacter cloacae complex</taxon>
    </lineage>
</organism>
<sequence>MDTLRCYWDVFFNAYGSLLTKTVLVLLLVWWCHQTLQRFRKEAPDATGPIAEANARERYQWRYLRWALSSIQGILSLYIIGLIITTLFT</sequence>
<evidence type="ECO:0000313" key="2">
    <source>
        <dbReference type="EMBL" id="AEW73408.1"/>
    </source>
</evidence>
<dbReference type="HOGENOM" id="CLU_188996_0_0_6"/>
<evidence type="ECO:0000313" key="4">
    <source>
        <dbReference type="Proteomes" id="UP000007838"/>
    </source>
</evidence>
<proteinExistence type="predicted"/>